<dbReference type="PANTHER" id="PTHR46558:SF15">
    <property type="entry name" value="HELIX-TURN-HELIX DOMAIN PROTEIN"/>
    <property type="match status" value="1"/>
</dbReference>
<evidence type="ECO:0000313" key="3">
    <source>
        <dbReference type="EMBL" id="SMC72673.1"/>
    </source>
</evidence>
<dbReference type="GO" id="GO:0003677">
    <property type="term" value="F:DNA binding"/>
    <property type="evidence" value="ECO:0007669"/>
    <property type="project" value="UniProtKB-KW"/>
</dbReference>
<name>A0A1W2BIH3_9FLAO</name>
<protein>
    <submittedName>
        <fullName evidence="3">DNA-binding transcriptional regulator, XRE-family HTH domain</fullName>
    </submittedName>
</protein>
<gene>
    <name evidence="3" type="ORF">SAMN05660703_2427</name>
</gene>
<dbReference type="Proteomes" id="UP000192360">
    <property type="component" value="Unassembled WGS sequence"/>
</dbReference>
<dbReference type="Gene3D" id="1.10.260.40">
    <property type="entry name" value="lambda repressor-like DNA-binding domains"/>
    <property type="match status" value="1"/>
</dbReference>
<evidence type="ECO:0000313" key="4">
    <source>
        <dbReference type="Proteomes" id="UP000192360"/>
    </source>
</evidence>
<dbReference type="EMBL" id="FWXO01000004">
    <property type="protein sequence ID" value="SMC72673.1"/>
    <property type="molecule type" value="Genomic_DNA"/>
</dbReference>
<dbReference type="InterPro" id="IPR001387">
    <property type="entry name" value="Cro/C1-type_HTH"/>
</dbReference>
<dbReference type="STRING" id="504486.SAMN05660703_2427"/>
<dbReference type="Pfam" id="PF01381">
    <property type="entry name" value="HTH_3"/>
    <property type="match status" value="1"/>
</dbReference>
<reference evidence="3 4" key="1">
    <citation type="submission" date="2017-04" db="EMBL/GenBank/DDBJ databases">
        <authorList>
            <person name="Afonso C.L."/>
            <person name="Miller P.J."/>
            <person name="Scott M.A."/>
            <person name="Spackman E."/>
            <person name="Goraichik I."/>
            <person name="Dimitrov K.M."/>
            <person name="Suarez D.L."/>
            <person name="Swayne D.E."/>
        </authorList>
    </citation>
    <scope>NUCLEOTIDE SEQUENCE [LARGE SCALE GENOMIC DNA]</scope>
    <source>
        <strain evidence="3 4">DSM 21164</strain>
    </source>
</reference>
<dbReference type="InterPro" id="IPR010982">
    <property type="entry name" value="Lambda_DNA-bd_dom_sf"/>
</dbReference>
<dbReference type="PANTHER" id="PTHR46558">
    <property type="entry name" value="TRACRIPTIONAL REGULATORY PROTEIN-RELATED-RELATED"/>
    <property type="match status" value="1"/>
</dbReference>
<dbReference type="PROSITE" id="PS50943">
    <property type="entry name" value="HTH_CROC1"/>
    <property type="match status" value="1"/>
</dbReference>
<dbReference type="OrthoDB" id="2627663at2"/>
<evidence type="ECO:0000259" key="2">
    <source>
        <dbReference type="PROSITE" id="PS50943"/>
    </source>
</evidence>
<keyword evidence="1 3" id="KW-0238">DNA-binding</keyword>
<feature type="domain" description="HTH cro/C1-type" evidence="2">
    <location>
        <begin position="16"/>
        <end position="70"/>
    </location>
</feature>
<sequence length="113" mass="13121">MKDFNSTLYKIIGLRIKEARHRLNYSQEDLAKKILISRASISNIELGRHQPPLHVLYDISSVLNFDLQQLLPTFNEVEKHISTNEYSDILKNISDLDEDSKKAIEEIINNLNK</sequence>
<organism evidence="3 4">
    <name type="scientific">Cellulophaga tyrosinoxydans</name>
    <dbReference type="NCBI Taxonomy" id="504486"/>
    <lineage>
        <taxon>Bacteria</taxon>
        <taxon>Pseudomonadati</taxon>
        <taxon>Bacteroidota</taxon>
        <taxon>Flavobacteriia</taxon>
        <taxon>Flavobacteriales</taxon>
        <taxon>Flavobacteriaceae</taxon>
        <taxon>Cellulophaga</taxon>
    </lineage>
</organism>
<dbReference type="AlphaFoldDB" id="A0A1W2BIH3"/>
<accession>A0A1W2BIH3</accession>
<dbReference type="CDD" id="cd00093">
    <property type="entry name" value="HTH_XRE"/>
    <property type="match status" value="1"/>
</dbReference>
<dbReference type="SUPFAM" id="SSF47413">
    <property type="entry name" value="lambda repressor-like DNA-binding domains"/>
    <property type="match status" value="1"/>
</dbReference>
<keyword evidence="4" id="KW-1185">Reference proteome</keyword>
<dbReference type="SMART" id="SM00530">
    <property type="entry name" value="HTH_XRE"/>
    <property type="match status" value="1"/>
</dbReference>
<proteinExistence type="predicted"/>
<evidence type="ECO:0000256" key="1">
    <source>
        <dbReference type="ARBA" id="ARBA00023125"/>
    </source>
</evidence>